<dbReference type="EMBL" id="PP542043">
    <property type="protein sequence ID" value="XDO01891.1"/>
    <property type="molecule type" value="Genomic_DNA"/>
</dbReference>
<feature type="compositionally biased region" description="Low complexity" evidence="1">
    <location>
        <begin position="1"/>
        <end position="10"/>
    </location>
</feature>
<sequence>MATSTTEMTPMPTPKPNTAEDANTSYNKYMDNCVQNAINFIKTDQEMIDYVKNFDGPDGFSFTQHPIIDRISDAVANDGHSGSSFAICLRICQEKLIAE</sequence>
<reference evidence="2" key="1">
    <citation type="submission" date="2024-03" db="EMBL/GenBank/DDBJ databases">
        <title>Eukaryotic viruses encode the ribosomal protein eL40.</title>
        <authorList>
            <person name="Thomy J."/>
            <person name="Schvarcz C.R."/>
            <person name="McBeain K.A."/>
            <person name="Edwards K.F."/>
            <person name="Steward G.F."/>
        </authorList>
    </citation>
    <scope>NUCLEOTIDE SEQUENCE</scope>
    <source>
        <strain evidence="2">FloV-SA2</strain>
    </source>
</reference>
<evidence type="ECO:0000313" key="2">
    <source>
        <dbReference type="EMBL" id="XDO01891.1"/>
    </source>
</evidence>
<protein>
    <submittedName>
        <fullName evidence="2">Uncharacterized protein</fullName>
    </submittedName>
</protein>
<name>A0AB39JDY4_9VIRU</name>
<accession>A0AB39JDY4</accession>
<evidence type="ECO:0000256" key="1">
    <source>
        <dbReference type="SAM" id="MobiDB-lite"/>
    </source>
</evidence>
<proteinExistence type="predicted"/>
<gene>
    <name evidence="2" type="ORF">FloV-SA2_00068</name>
</gene>
<feature type="region of interest" description="Disordered" evidence="1">
    <location>
        <begin position="1"/>
        <end position="24"/>
    </location>
</feature>
<organism evidence="2">
    <name type="scientific">Florenciella sp. virus SA2</name>
    <dbReference type="NCBI Taxonomy" id="3240092"/>
    <lineage>
        <taxon>Viruses</taxon>
    </lineage>
</organism>